<evidence type="ECO:0000256" key="6">
    <source>
        <dbReference type="ARBA" id="ARBA00023136"/>
    </source>
</evidence>
<dbReference type="AlphaFoldDB" id="B9R9X8"/>
<dbReference type="PANTHER" id="PTHR24186:SF56">
    <property type="entry name" value="PGG DOMAIN-CONTAINING PROTEIN"/>
    <property type="match status" value="1"/>
</dbReference>
<evidence type="ECO:0000256" key="4">
    <source>
        <dbReference type="ARBA" id="ARBA00022989"/>
    </source>
</evidence>
<feature type="transmembrane region" description="Helical" evidence="7">
    <location>
        <begin position="295"/>
        <end position="314"/>
    </location>
</feature>
<feature type="transmembrane region" description="Helical" evidence="7">
    <location>
        <begin position="233"/>
        <end position="258"/>
    </location>
</feature>
<evidence type="ECO:0000256" key="3">
    <source>
        <dbReference type="ARBA" id="ARBA00022737"/>
    </source>
</evidence>
<dbReference type="EMBL" id="EQ973773">
    <property type="protein sequence ID" value="EEF51605.1"/>
    <property type="molecule type" value="Genomic_DNA"/>
</dbReference>
<feature type="transmembrane region" description="Helical" evidence="7">
    <location>
        <begin position="267"/>
        <end position="289"/>
    </location>
</feature>
<comment type="subcellular location">
    <subcellularLocation>
        <location evidence="1">Membrane</location>
        <topology evidence="1">Multi-pass membrane protein</topology>
    </subcellularLocation>
</comment>
<reference evidence="10" key="1">
    <citation type="journal article" date="2010" name="Nat. Biotechnol.">
        <title>Draft genome sequence of the oilseed species Ricinus communis.</title>
        <authorList>
            <person name="Chan A.P."/>
            <person name="Crabtree J."/>
            <person name="Zhao Q."/>
            <person name="Lorenzi H."/>
            <person name="Orvis J."/>
            <person name="Puiu D."/>
            <person name="Melake-Berhan A."/>
            <person name="Jones K.M."/>
            <person name="Redman J."/>
            <person name="Chen G."/>
            <person name="Cahoon E.B."/>
            <person name="Gedil M."/>
            <person name="Stanke M."/>
            <person name="Haas B.J."/>
            <person name="Wortman J.R."/>
            <person name="Fraser-Liggett C.M."/>
            <person name="Ravel J."/>
            <person name="Rabinowicz P.D."/>
        </authorList>
    </citation>
    <scope>NUCLEOTIDE SEQUENCE [LARGE SCALE GENOMIC DNA]</scope>
    <source>
        <strain evidence="10">cv. Hale</strain>
    </source>
</reference>
<dbReference type="Pfam" id="PF13962">
    <property type="entry name" value="PGG"/>
    <property type="match status" value="1"/>
</dbReference>
<evidence type="ECO:0000313" key="10">
    <source>
        <dbReference type="Proteomes" id="UP000008311"/>
    </source>
</evidence>
<keyword evidence="4 7" id="KW-1133">Transmembrane helix</keyword>
<dbReference type="PANTHER" id="PTHR24186">
    <property type="entry name" value="PROTEIN PHOSPHATASE 1 REGULATORY SUBUNIT"/>
    <property type="match status" value="1"/>
</dbReference>
<dbReference type="STRING" id="3988.B9R9X8"/>
<dbReference type="Proteomes" id="UP000008311">
    <property type="component" value="Unassembled WGS sequence"/>
</dbReference>
<evidence type="ECO:0000256" key="2">
    <source>
        <dbReference type="ARBA" id="ARBA00022692"/>
    </source>
</evidence>
<keyword evidence="5" id="KW-0040">ANK repeat</keyword>
<dbReference type="InterPro" id="IPR026961">
    <property type="entry name" value="PGG_dom"/>
</dbReference>
<sequence length="328" mass="36739">MGLVPCTWFVDQEWKNSSVHGCCERETWDNEGFVAACPECVKEVAETSETVLHVAVRRDQVKAVRCLMEWLKGQVITGISLIERIAVAVLFCTLLLHENRFNNNTGEVNTMNSGGFTALDILDVLPEQGKIDMDIEKLIRRAGALRAKEVLKNSNLELPIELGNHWCPSSPLLATRHKKIKNGCSSDAYHALLLVATLLATINFHAALNPPGGEEGCRYKSSINSILQIEKENIYLCHLFIMLNSITFFTSIALVIIITQDFPLKRWLFILLSCMIGSYMCILMAVSPYGAMNRTLLMLGSLFLLTASLKRLALHQMMLKYLHRVCPA</sequence>
<name>B9R9X8_RICCO</name>
<evidence type="ECO:0000259" key="8">
    <source>
        <dbReference type="Pfam" id="PF13962"/>
    </source>
</evidence>
<keyword evidence="10" id="KW-1185">Reference proteome</keyword>
<gene>
    <name evidence="9" type="ORF">RCOM_1501420</name>
</gene>
<keyword evidence="2 7" id="KW-0812">Transmembrane</keyword>
<evidence type="ECO:0000256" key="7">
    <source>
        <dbReference type="SAM" id="Phobius"/>
    </source>
</evidence>
<accession>B9R9X8</accession>
<dbReference type="InParanoid" id="B9R9X8"/>
<dbReference type="eggNOG" id="KOG0504">
    <property type="taxonomic scope" value="Eukaryota"/>
</dbReference>
<feature type="domain" description="PGG" evidence="8">
    <location>
        <begin position="188"/>
        <end position="285"/>
    </location>
</feature>
<dbReference type="GO" id="GO:0016020">
    <property type="term" value="C:membrane"/>
    <property type="evidence" value="ECO:0007669"/>
    <property type="project" value="UniProtKB-SubCell"/>
</dbReference>
<keyword evidence="3" id="KW-0677">Repeat</keyword>
<protein>
    <submittedName>
        <fullName evidence="9">Protein binding protein, putative</fullName>
    </submittedName>
</protein>
<evidence type="ECO:0000256" key="5">
    <source>
        <dbReference type="ARBA" id="ARBA00023043"/>
    </source>
</evidence>
<proteinExistence type="predicted"/>
<organism evidence="9 10">
    <name type="scientific">Ricinus communis</name>
    <name type="common">Castor bean</name>
    <dbReference type="NCBI Taxonomy" id="3988"/>
    <lineage>
        <taxon>Eukaryota</taxon>
        <taxon>Viridiplantae</taxon>
        <taxon>Streptophyta</taxon>
        <taxon>Embryophyta</taxon>
        <taxon>Tracheophyta</taxon>
        <taxon>Spermatophyta</taxon>
        <taxon>Magnoliopsida</taxon>
        <taxon>eudicotyledons</taxon>
        <taxon>Gunneridae</taxon>
        <taxon>Pentapetalae</taxon>
        <taxon>rosids</taxon>
        <taxon>fabids</taxon>
        <taxon>Malpighiales</taxon>
        <taxon>Euphorbiaceae</taxon>
        <taxon>Acalyphoideae</taxon>
        <taxon>Acalypheae</taxon>
        <taxon>Ricinus</taxon>
    </lineage>
</organism>
<evidence type="ECO:0000313" key="9">
    <source>
        <dbReference type="EMBL" id="EEF51605.1"/>
    </source>
</evidence>
<evidence type="ECO:0000256" key="1">
    <source>
        <dbReference type="ARBA" id="ARBA00004141"/>
    </source>
</evidence>
<keyword evidence="6 7" id="KW-0472">Membrane</keyword>